<protein>
    <submittedName>
        <fullName evidence="1">DUF947-domain-containing protein</fullName>
    </submittedName>
</protein>
<evidence type="ECO:0000313" key="2">
    <source>
        <dbReference type="Proteomes" id="UP000814140"/>
    </source>
</evidence>
<proteinExistence type="predicted"/>
<evidence type="ECO:0000313" key="1">
    <source>
        <dbReference type="EMBL" id="KAI0068239.1"/>
    </source>
</evidence>
<reference evidence="1" key="1">
    <citation type="submission" date="2021-03" db="EMBL/GenBank/DDBJ databases">
        <authorList>
            <consortium name="DOE Joint Genome Institute"/>
            <person name="Ahrendt S."/>
            <person name="Looney B.P."/>
            <person name="Miyauchi S."/>
            <person name="Morin E."/>
            <person name="Drula E."/>
            <person name="Courty P.E."/>
            <person name="Chicoki N."/>
            <person name="Fauchery L."/>
            <person name="Kohler A."/>
            <person name="Kuo A."/>
            <person name="Labutti K."/>
            <person name="Pangilinan J."/>
            <person name="Lipzen A."/>
            <person name="Riley R."/>
            <person name="Andreopoulos W."/>
            <person name="He G."/>
            <person name="Johnson J."/>
            <person name="Barry K.W."/>
            <person name="Grigoriev I.V."/>
            <person name="Nagy L."/>
            <person name="Hibbett D."/>
            <person name="Henrissat B."/>
            <person name="Matheny P.B."/>
            <person name="Labbe J."/>
            <person name="Martin F."/>
        </authorList>
    </citation>
    <scope>NUCLEOTIDE SEQUENCE</scope>
    <source>
        <strain evidence="1">HHB10654</strain>
    </source>
</reference>
<dbReference type="EMBL" id="MU277188">
    <property type="protein sequence ID" value="KAI0068239.1"/>
    <property type="molecule type" value="Genomic_DNA"/>
</dbReference>
<sequence length="371" mass="41747">MDRRPRPASGRPPASAATSRASEKQSKLSSNRPEDTASEHHSSSDSEGQPESDLEEQDEALEDPDGPGVAQWIDEDELDDVSDENEQDRAGEGKTNRGQLESLKDDLSALPFGSLRKAQRALAQASERENNTRDPGREGNAGRKAKKEIAARKNKHAPTEVTSKRPVSRHRTVVEVHHMEVRDPRFLPLAGEFDGTRFRQQYGFISTMHETELKTLRENLKRARKLLVSYPKDSREERELEVQRLELAVKRAESAVNRDKREKVEQEALGKASREEREKREKGKGRFWLKDSEKKKLLLKARYEAVAAEGGKGAVRKVIEKKQKKLSQKETKSRPFARQGGAGSATGRAEAQGGKRTRDDGYPQSKRRKVG</sequence>
<dbReference type="Proteomes" id="UP000814140">
    <property type="component" value="Unassembled WGS sequence"/>
</dbReference>
<accession>A0ACB8TID3</accession>
<reference evidence="1" key="2">
    <citation type="journal article" date="2022" name="New Phytol.">
        <title>Evolutionary transition to the ectomycorrhizal habit in the genomes of a hyperdiverse lineage of mushroom-forming fungi.</title>
        <authorList>
            <person name="Looney B."/>
            <person name="Miyauchi S."/>
            <person name="Morin E."/>
            <person name="Drula E."/>
            <person name="Courty P.E."/>
            <person name="Kohler A."/>
            <person name="Kuo A."/>
            <person name="LaButti K."/>
            <person name="Pangilinan J."/>
            <person name="Lipzen A."/>
            <person name="Riley R."/>
            <person name="Andreopoulos W."/>
            <person name="He G."/>
            <person name="Johnson J."/>
            <person name="Nolan M."/>
            <person name="Tritt A."/>
            <person name="Barry K.W."/>
            <person name="Grigoriev I.V."/>
            <person name="Nagy L.G."/>
            <person name="Hibbett D."/>
            <person name="Henrissat B."/>
            <person name="Matheny P.B."/>
            <person name="Labbe J."/>
            <person name="Martin F.M."/>
        </authorList>
    </citation>
    <scope>NUCLEOTIDE SEQUENCE</scope>
    <source>
        <strain evidence="1">HHB10654</strain>
    </source>
</reference>
<keyword evidence="2" id="KW-1185">Reference proteome</keyword>
<comment type="caution">
    <text evidence="1">The sequence shown here is derived from an EMBL/GenBank/DDBJ whole genome shotgun (WGS) entry which is preliminary data.</text>
</comment>
<gene>
    <name evidence="1" type="ORF">BV25DRAFT_540237</name>
</gene>
<organism evidence="1 2">
    <name type="scientific">Artomyces pyxidatus</name>
    <dbReference type="NCBI Taxonomy" id="48021"/>
    <lineage>
        <taxon>Eukaryota</taxon>
        <taxon>Fungi</taxon>
        <taxon>Dikarya</taxon>
        <taxon>Basidiomycota</taxon>
        <taxon>Agaricomycotina</taxon>
        <taxon>Agaricomycetes</taxon>
        <taxon>Russulales</taxon>
        <taxon>Auriscalpiaceae</taxon>
        <taxon>Artomyces</taxon>
    </lineage>
</organism>
<name>A0ACB8TID3_9AGAM</name>